<gene>
    <name evidence="2" type="ORF">LVJ94_43700</name>
</gene>
<evidence type="ECO:0008006" key="4">
    <source>
        <dbReference type="Google" id="ProtNLM"/>
    </source>
</evidence>
<evidence type="ECO:0000256" key="1">
    <source>
        <dbReference type="SAM" id="SignalP"/>
    </source>
</evidence>
<dbReference type="Gene3D" id="3.30.2010.10">
    <property type="entry name" value="Metalloproteases ('zincins'), catalytic domain"/>
    <property type="match status" value="1"/>
</dbReference>
<dbReference type="Proteomes" id="UP001374803">
    <property type="component" value="Chromosome"/>
</dbReference>
<evidence type="ECO:0000313" key="2">
    <source>
        <dbReference type="EMBL" id="WXB03798.1"/>
    </source>
</evidence>
<dbReference type="RefSeq" id="WP_394833433.1">
    <property type="nucleotide sequence ID" value="NZ_CP089929.1"/>
</dbReference>
<reference evidence="2" key="1">
    <citation type="submission" date="2021-12" db="EMBL/GenBank/DDBJ databases">
        <title>Discovery of the Pendulisporaceae a myxobacterial family with distinct sporulation behavior and unique specialized metabolism.</title>
        <authorList>
            <person name="Garcia R."/>
            <person name="Popoff A."/>
            <person name="Bader C.D."/>
            <person name="Loehr J."/>
            <person name="Walesch S."/>
            <person name="Walt C."/>
            <person name="Boldt J."/>
            <person name="Bunk B."/>
            <person name="Haeckl F.J.F.P.J."/>
            <person name="Gunesch A.P."/>
            <person name="Birkelbach J."/>
            <person name="Nuebel U."/>
            <person name="Pietschmann T."/>
            <person name="Bach T."/>
            <person name="Mueller R."/>
        </authorList>
    </citation>
    <scope>NUCLEOTIDE SEQUENCE</scope>
    <source>
        <strain evidence="2">MSr11367</strain>
    </source>
</reference>
<dbReference type="PROSITE" id="PS51257">
    <property type="entry name" value="PROKAR_LIPOPROTEIN"/>
    <property type="match status" value="1"/>
</dbReference>
<feature type="signal peptide" evidence="1">
    <location>
        <begin position="1"/>
        <end position="24"/>
    </location>
</feature>
<dbReference type="EMBL" id="CP089983">
    <property type="protein sequence ID" value="WXB03798.1"/>
    <property type="molecule type" value="Genomic_DNA"/>
</dbReference>
<evidence type="ECO:0000313" key="3">
    <source>
        <dbReference type="Proteomes" id="UP001374803"/>
    </source>
</evidence>
<organism evidence="2 3">
    <name type="scientific">Pendulispora rubella</name>
    <dbReference type="NCBI Taxonomy" id="2741070"/>
    <lineage>
        <taxon>Bacteria</taxon>
        <taxon>Pseudomonadati</taxon>
        <taxon>Myxococcota</taxon>
        <taxon>Myxococcia</taxon>
        <taxon>Myxococcales</taxon>
        <taxon>Sorangiineae</taxon>
        <taxon>Pendulisporaceae</taxon>
        <taxon>Pendulispora</taxon>
    </lineage>
</organism>
<keyword evidence="3" id="KW-1185">Reference proteome</keyword>
<keyword evidence="1" id="KW-0732">Signal</keyword>
<accession>A0ABZ2KYY7</accession>
<feature type="chain" id="PRO_5047236071" description="Peptidase M48 domain-containing protein" evidence="1">
    <location>
        <begin position="25"/>
        <end position="500"/>
    </location>
</feature>
<sequence length="500" mass="54404">MVRATTARALATVCLSLAGVSACSSDGGTEPGVAAQEVCATKHKSFDVANTKYFHVFESDAAAVQALRTGFNNYKWLDPGSALQRRGEAAAAKAYAAFQKIYPEATQDMPGPPRIMMIDDPNINAFAISTPIITEADGRRTAPWIFTYFSGIFSDGMSDARIELVAAHELAHLLLRNGNPDVFKPIYYRESTGEQGKIFGAYEPSEPLIEGHVNLIQDIGSRIGQVVVPQLNGFPTPYLGTSFMEDKKALPAYLRYLGYLHAAQSSASTNKAACTQAAAAYSEVLQTVRAHKTDDLDVDLGADAGKLDTATKRYASAEASCLAHVKATFREVVIYAKREMREDPDAAKTLAKIGNNEAQLRRYLGLSQVEVEADEADPQGSPSNIVTKILKLGAIAQTRLRAHFADPTFKYQELRIYTREDEADEAAVRVAKVLGLNADDLGEALMLDNPDYATHCRDLIARDQVPPYGGAIDDHHTACWRSYRNAKLASSLETCGANWP</sequence>
<name>A0ABZ2KYY7_9BACT</name>
<protein>
    <recommendedName>
        <fullName evidence="4">Peptidase M48 domain-containing protein</fullName>
    </recommendedName>
</protein>
<proteinExistence type="predicted"/>